<dbReference type="InterPro" id="IPR036005">
    <property type="entry name" value="Creatinase/aminopeptidase-like"/>
</dbReference>
<keyword evidence="8" id="KW-0645">Protease</keyword>
<reference evidence="6 11" key="4">
    <citation type="submission" date="2019-11" db="EMBL/GenBank/DDBJ databases">
        <title>Whole genome shotgun sequencing (WGS) data from Adlercreutzia equolifaciens ResAG-91, Eggerthella lenta MRI-F36, MRI-F37, MRI-F40, ResAG-49, ResAG-88, ResAG-121, ResAG-145, and Gordonibacter sp. ResAG-5, ResAG-26, ResAG-43, ResAG-50, ResAG-59.</title>
        <authorList>
            <person name="Stoll D.A."/>
            <person name="Danylec N."/>
            <person name="Franz C.M.A.P."/>
            <person name="Huch M."/>
        </authorList>
    </citation>
    <scope>NUCLEOTIDE SEQUENCE [LARGE SCALE GENOMIC DNA]</scope>
    <source>
        <strain evidence="6 11">ResAG-88</strain>
    </source>
</reference>
<reference evidence="7 9" key="2">
    <citation type="journal article" date="2018" name="Elife">
        <title>Discovery and characterization of a prevalent human gut bacterial enzyme sufficient for the inactivation of a family of plant toxins.</title>
        <authorList>
            <person name="Koppel N."/>
            <person name="Bisanz J.E."/>
            <person name="Pandelia M.E."/>
            <person name="Turnbaugh P.J."/>
            <person name="Balskus E.P."/>
        </authorList>
    </citation>
    <scope>NUCLEOTIDE SEQUENCE [LARGE SCALE GENOMIC DNA]</scope>
    <source>
        <strain evidence="7 9">FAA1-1-60AUCSF</strain>
    </source>
</reference>
<protein>
    <submittedName>
        <fullName evidence="8">Aminopeptidase P family protein</fullName>
    </submittedName>
    <submittedName>
        <fullName evidence="6">M24 family metallopeptidase</fullName>
    </submittedName>
</protein>
<dbReference type="GeneID" id="69511876"/>
<evidence type="ECO:0000259" key="5">
    <source>
        <dbReference type="Pfam" id="PF01321"/>
    </source>
</evidence>
<dbReference type="Pfam" id="PF00557">
    <property type="entry name" value="Peptidase_M24"/>
    <property type="match status" value="1"/>
</dbReference>
<evidence type="ECO:0000313" key="7">
    <source>
        <dbReference type="EMBL" id="RDB86601.1"/>
    </source>
</evidence>
<dbReference type="AlphaFoldDB" id="A0A369NRU5"/>
<evidence type="ECO:0000256" key="1">
    <source>
        <dbReference type="ARBA" id="ARBA00022723"/>
    </source>
</evidence>
<accession>A0A369NRU5</accession>
<dbReference type="InterPro" id="IPR029149">
    <property type="entry name" value="Creatin/AminoP/Spt16_N"/>
</dbReference>
<dbReference type="CDD" id="cd01092">
    <property type="entry name" value="APP-like"/>
    <property type="match status" value="1"/>
</dbReference>
<dbReference type="GO" id="GO:0004177">
    <property type="term" value="F:aminopeptidase activity"/>
    <property type="evidence" value="ECO:0007669"/>
    <property type="project" value="UniProtKB-KW"/>
</dbReference>
<keyword evidence="1 3" id="KW-0479">Metal-binding</keyword>
<evidence type="ECO:0000313" key="11">
    <source>
        <dbReference type="Proteomes" id="UP000436429"/>
    </source>
</evidence>
<evidence type="ECO:0000313" key="10">
    <source>
        <dbReference type="Proteomes" id="UP000312594"/>
    </source>
</evidence>
<dbReference type="RefSeq" id="WP_009306667.1">
    <property type="nucleotide sequence ID" value="NZ_AP031442.1"/>
</dbReference>
<organism evidence="8 10">
    <name type="scientific">Eggerthella lenta</name>
    <name type="common">Eubacterium lentum</name>
    <dbReference type="NCBI Taxonomy" id="84112"/>
    <lineage>
        <taxon>Bacteria</taxon>
        <taxon>Bacillati</taxon>
        <taxon>Actinomycetota</taxon>
        <taxon>Coriobacteriia</taxon>
        <taxon>Eggerthellales</taxon>
        <taxon>Eggerthellaceae</taxon>
        <taxon>Eggerthella</taxon>
    </lineage>
</organism>
<evidence type="ECO:0000313" key="9">
    <source>
        <dbReference type="Proteomes" id="UP000253857"/>
    </source>
</evidence>
<dbReference type="OMA" id="HAPMMRT"/>
<evidence type="ECO:0000256" key="2">
    <source>
        <dbReference type="ARBA" id="ARBA00022801"/>
    </source>
</evidence>
<evidence type="ECO:0000313" key="8">
    <source>
        <dbReference type="EMBL" id="TNU91025.1"/>
    </source>
</evidence>
<gene>
    <name evidence="7" type="ORF">C1871_06205</name>
    <name evidence="8" type="ORF">FIC87_07520</name>
    <name evidence="6" type="ORF">GO726_04965</name>
</gene>
<dbReference type="EMBL" id="WPOM01000007">
    <property type="protein sequence ID" value="MVN32517.1"/>
    <property type="molecule type" value="Genomic_DNA"/>
</dbReference>
<dbReference type="Pfam" id="PF01321">
    <property type="entry name" value="Creatinase_N"/>
    <property type="match status" value="1"/>
</dbReference>
<dbReference type="Proteomes" id="UP000253857">
    <property type="component" value="Unassembled WGS sequence"/>
</dbReference>
<dbReference type="EMBL" id="VEVP01000014">
    <property type="protein sequence ID" value="TNU91025.1"/>
    <property type="molecule type" value="Genomic_DNA"/>
</dbReference>
<feature type="domain" description="Creatinase N-terminal" evidence="5">
    <location>
        <begin position="17"/>
        <end position="162"/>
    </location>
</feature>
<reference evidence="8" key="3">
    <citation type="submission" date="2019-06" db="EMBL/GenBank/DDBJ databases">
        <authorList>
            <person name="Bisanz J.E."/>
            <person name="Turnbaugh P.J."/>
        </authorList>
    </citation>
    <scope>NUCLEOTIDE SEQUENCE</scope>
    <source>
        <strain evidence="8">SECO-MT75m2</strain>
    </source>
</reference>
<keyword evidence="8" id="KW-0031">Aminopeptidase</keyword>
<dbReference type="Gene3D" id="3.90.230.10">
    <property type="entry name" value="Creatinase/methionine aminopeptidase superfamily"/>
    <property type="match status" value="1"/>
</dbReference>
<keyword evidence="2" id="KW-0378">Hydrolase</keyword>
<evidence type="ECO:0000259" key="4">
    <source>
        <dbReference type="Pfam" id="PF00557"/>
    </source>
</evidence>
<dbReference type="EMBL" id="PPTY01000007">
    <property type="protein sequence ID" value="RDB86601.1"/>
    <property type="molecule type" value="Genomic_DNA"/>
</dbReference>
<reference evidence="8 10" key="1">
    <citation type="journal article" date="2005" name="Appl. Environ. Microbiol.">
        <title>Intestinal bacterial communities that produce active estrogen-like compounds enterodiol and enterolactone in humans.</title>
        <authorList>
            <person name="Clavel T."/>
            <person name="Henderson G."/>
            <person name="Alpert C.A."/>
            <person name="Philippe C."/>
            <person name="Rigottier-Gois L."/>
            <person name="Dore J."/>
            <person name="Blaut M."/>
        </authorList>
    </citation>
    <scope>NUCLEOTIDE SEQUENCE [LARGE SCALE GENOMIC DNA]</scope>
    <source>
        <strain evidence="8 10">SECO-MT75m2</strain>
    </source>
</reference>
<sequence>MCCSPDSAALAAAAGPRLDRLRAACADAGMGAFFVRDTSNIAWLTAFDGVFDDEDAHALLVTPSDAVLHTDSRYSEAARAAAAREGAVAVDDARVAHAKFVAETFAARHADRPSVEAEAIALGIEDSMSLAGFRALEAAFAEVPERPKLRETSDFIVNLRAVKDVQEIARMKAAQAVTDAAFAHIVGYMRPGMTEREVQIELEDFMRRHGAEGLAFPSIVAAGANGASPHAIPGQTVLEAGQCVVLDFGARAHGYCSDMTRTVFLGQPSQKMRDAYAAIRSANEQVEAVLKPGVTGKAMHELAERALADAGFAGKMGHSLGHGVGIDIHEQPALSPRNEQPLVPGNVVTVEPGIYLPGEFGMRLEDFGVITPDGFEVFTRSTHDPVIL</sequence>
<dbReference type="SUPFAM" id="SSF53092">
    <property type="entry name" value="Creatinase/prolidase N-terminal domain"/>
    <property type="match status" value="1"/>
</dbReference>
<dbReference type="SUPFAM" id="SSF55920">
    <property type="entry name" value="Creatinase/aminopeptidase"/>
    <property type="match status" value="1"/>
</dbReference>
<dbReference type="InterPro" id="IPR001131">
    <property type="entry name" value="Peptidase_M24B_aminopep-P_CS"/>
</dbReference>
<proteinExistence type="inferred from homology"/>
<dbReference type="GO" id="GO:0046872">
    <property type="term" value="F:metal ion binding"/>
    <property type="evidence" value="ECO:0007669"/>
    <property type="project" value="UniProtKB-KW"/>
</dbReference>
<comment type="similarity">
    <text evidence="3">Belongs to the peptidase M24B family.</text>
</comment>
<evidence type="ECO:0000313" key="6">
    <source>
        <dbReference type="EMBL" id="MVN32517.1"/>
    </source>
</evidence>
<dbReference type="PANTHER" id="PTHR46112">
    <property type="entry name" value="AMINOPEPTIDASE"/>
    <property type="match status" value="1"/>
</dbReference>
<dbReference type="PROSITE" id="PS00491">
    <property type="entry name" value="PROLINE_PEPTIDASE"/>
    <property type="match status" value="1"/>
</dbReference>
<dbReference type="Proteomes" id="UP000312594">
    <property type="component" value="Unassembled WGS sequence"/>
</dbReference>
<comment type="caution">
    <text evidence="8">The sequence shown here is derived from an EMBL/GenBank/DDBJ whole genome shotgun (WGS) entry which is preliminary data.</text>
</comment>
<dbReference type="Proteomes" id="UP000436429">
    <property type="component" value="Unassembled WGS sequence"/>
</dbReference>
<dbReference type="PANTHER" id="PTHR46112:SF3">
    <property type="entry name" value="AMINOPEPTIDASE YPDF"/>
    <property type="match status" value="1"/>
</dbReference>
<dbReference type="InterPro" id="IPR000587">
    <property type="entry name" value="Creatinase_N"/>
</dbReference>
<dbReference type="Gene3D" id="3.40.350.10">
    <property type="entry name" value="Creatinase/prolidase N-terminal domain"/>
    <property type="match status" value="1"/>
</dbReference>
<feature type="domain" description="Peptidase M24" evidence="4">
    <location>
        <begin position="170"/>
        <end position="371"/>
    </location>
</feature>
<name>A0A369NRU5_EGGLN</name>
<evidence type="ECO:0000256" key="3">
    <source>
        <dbReference type="RuleBase" id="RU000590"/>
    </source>
</evidence>
<dbReference type="InterPro" id="IPR000994">
    <property type="entry name" value="Pept_M24"/>
</dbReference>
<dbReference type="InterPro" id="IPR050659">
    <property type="entry name" value="Peptidase_M24B"/>
</dbReference>